<dbReference type="Proteomes" id="UP000433883">
    <property type="component" value="Unassembled WGS sequence"/>
</dbReference>
<comment type="caution">
    <text evidence="1">The sequence shown here is derived from an EMBL/GenBank/DDBJ whole genome shotgun (WGS) entry which is preliminary data.</text>
</comment>
<protein>
    <submittedName>
        <fullName evidence="1">Uncharacterized protein</fullName>
    </submittedName>
</protein>
<accession>A0A8H3YN63</accession>
<gene>
    <name evidence="1" type="ORF">BLS_007370</name>
</gene>
<name>A0A8H3YN63_VENIN</name>
<sequence>MARLEPGGSPDSSSYPIVPHHLRVYTIEEGYSEPEVLPFSAPTLGEHTATQSSPGAALMAEECPTAQYQRPTRSRALQHAIAAQKNAPIHAPTCKVEGNNASSCRPKQDCLHGLGHNLTSTTDNMDPASTSTRSSNGAAANMHEAQGTSALIPAPSTRSLEAKTKAAGEVEQTPKAKVTFFSIPRELRNMIYSLVAWRKSPCGQLIKGELSPCECCKHRATQVSDYEKLFALECEPSGGELAAFLKKAGSLYLFSKEVDKEFLEYLVPRYSLSLRFDIQNSQFTDFANNGPDASYKQPDGFKHTPIPERFARALRRCDVFICENHLWNDEESMERLGAALKDMENFQFARIHWVFECKEENKQKAFFRAVRHVKLKEGTLTGLSQRINVNSLPSATVEECQEDFENYC</sequence>
<reference evidence="1 2" key="1">
    <citation type="submission" date="2019-11" db="EMBL/GenBank/DDBJ databases">
        <title>Venturia inaequalis Genome Resource.</title>
        <authorList>
            <person name="Lichtner F.J."/>
        </authorList>
    </citation>
    <scope>NUCLEOTIDE SEQUENCE [LARGE SCALE GENOMIC DNA]</scope>
    <source>
        <strain evidence="1">Bline_iso_100314</strain>
    </source>
</reference>
<proteinExistence type="predicted"/>
<dbReference type="EMBL" id="WNWQ01000575">
    <property type="protein sequence ID" value="KAE9965828.1"/>
    <property type="molecule type" value="Genomic_DNA"/>
</dbReference>
<evidence type="ECO:0000313" key="1">
    <source>
        <dbReference type="EMBL" id="KAE9965828.1"/>
    </source>
</evidence>
<evidence type="ECO:0000313" key="2">
    <source>
        <dbReference type="Proteomes" id="UP000433883"/>
    </source>
</evidence>
<organism evidence="1 2">
    <name type="scientific">Venturia inaequalis</name>
    <name type="common">Apple scab fungus</name>
    <dbReference type="NCBI Taxonomy" id="5025"/>
    <lineage>
        <taxon>Eukaryota</taxon>
        <taxon>Fungi</taxon>
        <taxon>Dikarya</taxon>
        <taxon>Ascomycota</taxon>
        <taxon>Pezizomycotina</taxon>
        <taxon>Dothideomycetes</taxon>
        <taxon>Pleosporomycetidae</taxon>
        <taxon>Venturiales</taxon>
        <taxon>Venturiaceae</taxon>
        <taxon>Venturia</taxon>
    </lineage>
</organism>
<dbReference type="AlphaFoldDB" id="A0A8H3YN63"/>